<evidence type="ECO:0000256" key="1">
    <source>
        <dbReference type="ARBA" id="ARBA00004123"/>
    </source>
</evidence>
<gene>
    <name evidence="2" type="primary">tc1a-L42</name>
    <name evidence="2" type="ORF">Hamer_G010371</name>
</gene>
<dbReference type="InterPro" id="IPR009057">
    <property type="entry name" value="Homeodomain-like_sf"/>
</dbReference>
<dbReference type="Gene3D" id="3.30.420.10">
    <property type="entry name" value="Ribonuclease H-like superfamily/Ribonuclease H"/>
    <property type="match status" value="1"/>
</dbReference>
<protein>
    <submittedName>
        <fullName evidence="2">Putative Transposable element Tc1 transposase-like 42</fullName>
    </submittedName>
</protein>
<dbReference type="EMBL" id="JAHLQT010022185">
    <property type="protein sequence ID" value="KAG7166724.1"/>
    <property type="molecule type" value="Genomic_DNA"/>
</dbReference>
<dbReference type="GO" id="GO:0003676">
    <property type="term" value="F:nucleic acid binding"/>
    <property type="evidence" value="ECO:0007669"/>
    <property type="project" value="InterPro"/>
</dbReference>
<accession>A0A8J5K3G2</accession>
<organism evidence="2 3">
    <name type="scientific">Homarus americanus</name>
    <name type="common">American lobster</name>
    <dbReference type="NCBI Taxonomy" id="6706"/>
    <lineage>
        <taxon>Eukaryota</taxon>
        <taxon>Metazoa</taxon>
        <taxon>Ecdysozoa</taxon>
        <taxon>Arthropoda</taxon>
        <taxon>Crustacea</taxon>
        <taxon>Multicrustacea</taxon>
        <taxon>Malacostraca</taxon>
        <taxon>Eumalacostraca</taxon>
        <taxon>Eucarida</taxon>
        <taxon>Decapoda</taxon>
        <taxon>Pleocyemata</taxon>
        <taxon>Astacidea</taxon>
        <taxon>Nephropoidea</taxon>
        <taxon>Nephropidae</taxon>
        <taxon>Homarus</taxon>
    </lineage>
</organism>
<comment type="subcellular location">
    <subcellularLocation>
        <location evidence="1">Nucleus</location>
    </subcellularLocation>
</comment>
<dbReference type="GO" id="GO:0005634">
    <property type="term" value="C:nucleus"/>
    <property type="evidence" value="ECO:0007669"/>
    <property type="project" value="UniProtKB-SubCell"/>
</dbReference>
<sequence>MGSTVGITSVTMSTTHQPLTTRVQIISLREEGLTVHAIADRLAVSTSTVKSVNGVPGYDTGDPKTLLCLFSERRPRPRLTTRDEDAAIIVAIQNNPFSNAVAFAQQYGGEDPEFWSRVVFTDEKSFANTNHSKIHLWRPNCTRYDRAHIYEVARSGNVTLNVWCYISLHRRNSTQQAFKDVRIYAYWKERSIVTSIMEICVVPYDCGLTDINEQLKDWNIRLINTVDQLKMYNNLLFRARGFCSTGRFYIIEDSPDSYVILKQSNVS</sequence>
<evidence type="ECO:0000313" key="2">
    <source>
        <dbReference type="EMBL" id="KAG7166724.1"/>
    </source>
</evidence>
<dbReference type="AlphaFoldDB" id="A0A8J5K3G2"/>
<evidence type="ECO:0000313" key="3">
    <source>
        <dbReference type="Proteomes" id="UP000747542"/>
    </source>
</evidence>
<keyword evidence="3" id="KW-1185">Reference proteome</keyword>
<name>A0A8J5K3G2_HOMAM</name>
<reference evidence="2" key="1">
    <citation type="journal article" date="2021" name="Sci. Adv.">
        <title>The American lobster genome reveals insights on longevity, neural, and immune adaptations.</title>
        <authorList>
            <person name="Polinski J.M."/>
            <person name="Zimin A.V."/>
            <person name="Clark K.F."/>
            <person name="Kohn A.B."/>
            <person name="Sadowski N."/>
            <person name="Timp W."/>
            <person name="Ptitsyn A."/>
            <person name="Khanna P."/>
            <person name="Romanova D.Y."/>
            <person name="Williams P."/>
            <person name="Greenwood S.J."/>
            <person name="Moroz L.L."/>
            <person name="Walt D.R."/>
            <person name="Bodnar A.G."/>
        </authorList>
    </citation>
    <scope>NUCLEOTIDE SEQUENCE</scope>
    <source>
        <strain evidence="2">GMGI-L3</strain>
    </source>
</reference>
<dbReference type="SUPFAM" id="SSF46689">
    <property type="entry name" value="Homeodomain-like"/>
    <property type="match status" value="1"/>
</dbReference>
<dbReference type="Proteomes" id="UP000747542">
    <property type="component" value="Unassembled WGS sequence"/>
</dbReference>
<comment type="caution">
    <text evidence="2">The sequence shown here is derived from an EMBL/GenBank/DDBJ whole genome shotgun (WGS) entry which is preliminary data.</text>
</comment>
<dbReference type="InterPro" id="IPR036397">
    <property type="entry name" value="RNaseH_sf"/>
</dbReference>
<proteinExistence type="predicted"/>